<feature type="region of interest" description="Disordered" evidence="6">
    <location>
        <begin position="671"/>
        <end position="731"/>
    </location>
</feature>
<feature type="region of interest" description="Disordered" evidence="6">
    <location>
        <begin position="978"/>
        <end position="1057"/>
    </location>
</feature>
<feature type="region of interest" description="Disordered" evidence="6">
    <location>
        <begin position="1397"/>
        <end position="1429"/>
    </location>
</feature>
<evidence type="ECO:0000256" key="2">
    <source>
        <dbReference type="ARBA" id="ARBA00022598"/>
    </source>
</evidence>
<dbReference type="Pfam" id="PF14398">
    <property type="entry name" value="ATPgrasp_YheCD"/>
    <property type="match status" value="1"/>
</dbReference>
<reference evidence="8" key="1">
    <citation type="submission" date="2016-11" db="UniProtKB">
        <authorList>
            <consortium name="WormBaseParasite"/>
        </authorList>
    </citation>
    <scope>IDENTIFICATION</scope>
</reference>
<dbReference type="PANTHER" id="PTHR12241">
    <property type="entry name" value="TUBULIN POLYGLUTAMYLASE"/>
    <property type="match status" value="1"/>
</dbReference>
<feature type="compositionally biased region" description="Basic and acidic residues" evidence="6">
    <location>
        <begin position="1868"/>
        <end position="1885"/>
    </location>
</feature>
<dbReference type="GO" id="GO:0005524">
    <property type="term" value="F:ATP binding"/>
    <property type="evidence" value="ECO:0007669"/>
    <property type="project" value="UniProtKB-KW"/>
</dbReference>
<comment type="similarity">
    <text evidence="1">Belongs to the tubulin--tyrosine ligase family.</text>
</comment>
<evidence type="ECO:0000256" key="5">
    <source>
        <dbReference type="ARBA" id="ARBA00030445"/>
    </source>
</evidence>
<sequence>EPSALRCRGLDRSPLPPVADVGDTKATAGWWCRPPLFSWLCCLCGLWPCLKSLDLQFQLQLFLLLLLLLLRLGRLGPGLTAAPVCIQQGRAKPGRPMAYQNSACPLFSQTKYASSPFRRRRVGWHRGRSGGNAEAVGLEGQAADSVGVGRRPPGGPGVAGSLDAGAVAGLAAEDQPAGGRVPAGVADLRQPKVPGGDNNGCVVISGSEGGRLAKTILRNANNIVGGVGVEAADCRLANFGVDQQRRRRRHPRTDAGVPADQAEPQLGGVAAVEARLPEKGTESQASGAADKRSGGSGAEAATSCKRRCTVPSEPEVNSGGKGPGVDRRLQRTKDRKWIAEAYQKDRKWIAEAYQKDRKWIAEAYQRTGSGYRRLIQRTGSGSEAYPKDRNGAGDVIHQGWPLASRNGLSARCPSQRRPSGVRQVTLKPECEMNWQARAGRLPGTKAALSNAFTMEGWAAYLKPVLSGGVPQFIVRKALVHSSIVQSQYRALKSTKVQTTTYDWSPRPANSVNSSGGIRAPFRSQRSLGAGLARTRQTNRKLVEPTRAALAPVGADSTVRLGAWCTSRLTGADSLVPKSLTARQAPTGENRTDGPAGRWTGEDWIRTQARLGAGSPGDTWLGWQVRLTDSPARRGERGCEACGRPGRTTAEEAVYSVGGPLLAVRIERASQCQTPAWRRGSAPSNRRAPSDEGGRAAPVASWRQTSSAGGGLPSTEHGRVTEPPASTTAEAGVRTVGWYSTDRRKAAVAVPSGLTARQARAPAWDRSTGYRVNMPLADSGVQMEMRDWPLTFDQQFQLGSGHAGIAELSLCCCTDQHGLVIIGANRQAEDAAGRAKFCSGRRIQGQCRQVRRGGGFQPEPLLQENVARSPEVNWVGLCTMDGSEPEKAEQKKSGLAAVLQLSLCVFLFNSSSGSDPAAQTSSAARTQELTDNNNPDALFGVQSVSERLAFVPSCDLATPAKLSVPLPMTTRLAQALKPDSTAQLKQSGSIDESTAGTWTTSDRDADFGWVDAVNSNNHMQPNPEPPRVQPTDETKKAAAAQASTTDNSQKVSKKSNMTISEERNAKILPMKKNPLYNVNLAIEKLNEYPMLKVRKEGKLYLNMKRIVNEKHPRVRKNKRGEVIPTIREEKLGPIESVVSRFCQDVLCISRADTLPLSSQGERHLIWVSSIKAKHIINHLNGNGCYVVNRFPGGVFLKDKQVMGTTLREFMLERRNYCMKRCGANEKTPVDDSDDEDTGGVTYRICTHMVQSMRTDEEGCTDEACYNFGKQVCKHLDIFIPEVQSFSSYNALQDFSNRLDDELKGQLFVCKPSYLYKGLGFRFFHKVEDFQKFYHMTIGKETSRHDFLVQRVIKDPYLFNGRKVDIRAFMLIMTLRYRRVVAFINPGFCRVASAEYEPFNGQPSDEDQEPEEPENTKPMTPRKMRDREAEELDEKMQMLACPYQTKQERAERARRMSENQLFTDREDRSKELDEVFRSESLLEKIKGQIKHIGMRLASAIESKIWDAYGCYQIFGLDLCVDENHKVWLLEVNSQAMSEVDLLSPTQRVVVPAVIMESIGLVVECMYKSKNGLRLRKSPIDEFKETGFLFAQNFTMVFSTLKRRRTDYLPPRKPPPRVIPFYQRVDMVDHMIRQTDQRKFETTEMRRKVLAEKANYKSKVKAKDEEESLNGRMARNGGESLEVKKRFFGLSPHTEVSRYPTQSRYFLSRRLREALLPLPPLSQPDVVQRWSPTERGPRRGRSSSEAAPTISDGGGGGCRGARCCIGGGVSGGVTGSGARSGRNLYCATALPELAGVEQQTNSLRCSSWRNRAAACAGPPRWRSARPLRSVDQVELIGQREQQEGRWKSDAAAGLGGLVGREGALEPVQAVHDSRRADRQAHGREEHPENQGAVEIVGRLPFLSAHAAATAAAASAVVCFAALVVLDGTGDGRHGQHDWHSQRHRQGPLGGGVVQPASAGQRHHGAQTSGEADAHLHPAGGDEAIVLQDGQAVAGRRVPASRIVAANRGSRRQFGFDNGSHNVQGRASFCVLPRRSSTVTHTIVPAQPDTYSSGTSQANRYLYTAASSSSAAASLAASLSTSTVELPPFIKLAAPRG</sequence>
<feature type="region of interest" description="Disordered" evidence="6">
    <location>
        <begin position="1719"/>
        <end position="1752"/>
    </location>
</feature>
<feature type="compositionally biased region" description="Polar residues" evidence="6">
    <location>
        <begin position="1042"/>
        <end position="1057"/>
    </location>
</feature>
<keyword evidence="4" id="KW-0067">ATP-binding</keyword>
<dbReference type="GO" id="GO:0070740">
    <property type="term" value="F:tubulin-glutamic acid ligase activity"/>
    <property type="evidence" value="ECO:0007669"/>
    <property type="project" value="TreeGrafter"/>
</dbReference>
<evidence type="ECO:0000256" key="4">
    <source>
        <dbReference type="ARBA" id="ARBA00022840"/>
    </source>
</evidence>
<dbReference type="Gene3D" id="3.30.470.20">
    <property type="entry name" value="ATP-grasp fold, B domain"/>
    <property type="match status" value="1"/>
</dbReference>
<evidence type="ECO:0000313" key="8">
    <source>
        <dbReference type="WBParaSite" id="maker-uti_cns_0008047-snap-gene-0.4-mRNA-1"/>
    </source>
</evidence>
<dbReference type="GO" id="GO:0036064">
    <property type="term" value="C:ciliary basal body"/>
    <property type="evidence" value="ECO:0007669"/>
    <property type="project" value="TreeGrafter"/>
</dbReference>
<feature type="compositionally biased region" description="Basic and acidic residues" evidence="6">
    <location>
        <begin position="1927"/>
        <end position="1937"/>
    </location>
</feature>
<dbReference type="Proteomes" id="UP000095280">
    <property type="component" value="Unplaced"/>
</dbReference>
<evidence type="ECO:0000313" key="7">
    <source>
        <dbReference type="Proteomes" id="UP000095280"/>
    </source>
</evidence>
<feature type="compositionally biased region" description="Polar residues" evidence="6">
    <location>
        <begin position="979"/>
        <end position="999"/>
    </location>
</feature>
<keyword evidence="7" id="KW-1185">Reference proteome</keyword>
<dbReference type="InterPro" id="IPR004344">
    <property type="entry name" value="TTL/TTLL_fam"/>
</dbReference>
<dbReference type="WBParaSite" id="maker-uti_cns_0008047-snap-gene-0.4-mRNA-1">
    <property type="protein sequence ID" value="maker-uti_cns_0008047-snap-gene-0.4-mRNA-1"/>
    <property type="gene ID" value="maker-uti_cns_0008047-snap-gene-0.4"/>
</dbReference>
<dbReference type="PANTHER" id="PTHR12241:SF39">
    <property type="entry name" value="TUBULIN POLYGLUTAMYLASE TTLL9-RELATED"/>
    <property type="match status" value="1"/>
</dbReference>
<feature type="region of interest" description="Disordered" evidence="6">
    <location>
        <begin position="1867"/>
        <end position="1887"/>
    </location>
</feature>
<dbReference type="GO" id="GO:0015631">
    <property type="term" value="F:tubulin binding"/>
    <property type="evidence" value="ECO:0007669"/>
    <property type="project" value="TreeGrafter"/>
</dbReference>
<name>A0A1I8HUB9_9PLAT</name>
<proteinExistence type="inferred from homology"/>
<feature type="region of interest" description="Disordered" evidence="6">
    <location>
        <begin position="1927"/>
        <end position="1973"/>
    </location>
</feature>
<keyword evidence="3" id="KW-0547">Nucleotide-binding</keyword>
<dbReference type="InterPro" id="IPR026838">
    <property type="entry name" value="YheC/D"/>
</dbReference>
<evidence type="ECO:0000256" key="1">
    <source>
        <dbReference type="ARBA" id="ARBA00006820"/>
    </source>
</evidence>
<dbReference type="GO" id="GO:0000226">
    <property type="term" value="P:microtubule cytoskeleton organization"/>
    <property type="evidence" value="ECO:0007669"/>
    <property type="project" value="TreeGrafter"/>
</dbReference>
<protein>
    <recommendedName>
        <fullName evidence="5">Tubulin--tyrosine ligase-like protein 9</fullName>
    </recommendedName>
</protein>
<evidence type="ECO:0000256" key="3">
    <source>
        <dbReference type="ARBA" id="ARBA00022741"/>
    </source>
</evidence>
<accession>A0A1I8HUB9</accession>
<dbReference type="SUPFAM" id="SSF56059">
    <property type="entry name" value="Glutathione synthetase ATP-binding domain-like"/>
    <property type="match status" value="1"/>
</dbReference>
<feature type="region of interest" description="Disordered" evidence="6">
    <location>
        <begin position="243"/>
        <end position="329"/>
    </location>
</feature>
<organism evidence="7 8">
    <name type="scientific">Macrostomum lignano</name>
    <dbReference type="NCBI Taxonomy" id="282301"/>
    <lineage>
        <taxon>Eukaryota</taxon>
        <taxon>Metazoa</taxon>
        <taxon>Spiralia</taxon>
        <taxon>Lophotrochozoa</taxon>
        <taxon>Platyhelminthes</taxon>
        <taxon>Rhabditophora</taxon>
        <taxon>Macrostomorpha</taxon>
        <taxon>Macrostomida</taxon>
        <taxon>Macrostomidae</taxon>
        <taxon>Macrostomum</taxon>
    </lineage>
</organism>
<dbReference type="PROSITE" id="PS51221">
    <property type="entry name" value="TTL"/>
    <property type="match status" value="1"/>
</dbReference>
<evidence type="ECO:0000256" key="6">
    <source>
        <dbReference type="SAM" id="MobiDB-lite"/>
    </source>
</evidence>
<feature type="compositionally biased region" description="Acidic residues" evidence="6">
    <location>
        <begin position="1402"/>
        <end position="1411"/>
    </location>
</feature>
<dbReference type="Pfam" id="PF03133">
    <property type="entry name" value="TTL"/>
    <property type="match status" value="1"/>
</dbReference>
<keyword evidence="2" id="KW-0436">Ligase</keyword>